<dbReference type="SUPFAM" id="SSF52047">
    <property type="entry name" value="RNI-like"/>
    <property type="match status" value="1"/>
</dbReference>
<dbReference type="AlphaFoldDB" id="A0A370TXF5"/>
<sequence length="484" mass="55234">MSKSIVSIISNTPINTDGFYIPPHHVIDRVLESNGVDKSSIGVGGTLTEVLVREAVIFRLPQELLDTICGFATYRNNVWEGRGEWDYRARQYTAYALCVVCKRLKKSAFQLLYQSFKLENFHTMFDLPATPMGTDRDPLMFHSSLRANPSLRQLCTDLYIVFRTKSLEMDEPDRFEPMNDLAQWLTNITRLKVDFCTPLESAETNLTRTALKCMRNLEELTLGGPLSTNVFVDIPNLARLKTLALRNIGHLLNWEDSSMKNLKTLHLSDISSTEDALTSLIRCPKRLEHFTLSHDYVVPRPHYRMPTIQSALSLHRDSLRTISLPMIAQIGLEDMDLSQFSKLESIHISASAFGHCTQKVAHSLFFGAQQTRTFILELWCRGPCSFHHLWPAPDVDKIDWLGEFADIATPQNKHREIIITFKLDTAFRRTDAVQISQLGYLWERLGEIRQKLALKGIGLSYTPPPMTKAGFETIMSGHTRNERF</sequence>
<accession>A0A370TXF5</accession>
<protein>
    <recommendedName>
        <fullName evidence="3">F-box domain-containing protein</fullName>
    </recommendedName>
</protein>
<name>A0A370TXF5_9HELO</name>
<dbReference type="GeneID" id="43593021"/>
<dbReference type="RefSeq" id="XP_031872849.1">
    <property type="nucleotide sequence ID" value="XM_032008795.1"/>
</dbReference>
<organism evidence="1 2">
    <name type="scientific">Venustampulla echinocandica</name>
    <dbReference type="NCBI Taxonomy" id="2656787"/>
    <lineage>
        <taxon>Eukaryota</taxon>
        <taxon>Fungi</taxon>
        <taxon>Dikarya</taxon>
        <taxon>Ascomycota</taxon>
        <taxon>Pezizomycotina</taxon>
        <taxon>Leotiomycetes</taxon>
        <taxon>Helotiales</taxon>
        <taxon>Pleuroascaceae</taxon>
        <taxon>Venustampulla</taxon>
    </lineage>
</organism>
<comment type="caution">
    <text evidence="1">The sequence shown here is derived from an EMBL/GenBank/DDBJ whole genome shotgun (WGS) entry which is preliminary data.</text>
</comment>
<evidence type="ECO:0000313" key="1">
    <source>
        <dbReference type="EMBL" id="RDL40193.1"/>
    </source>
</evidence>
<keyword evidence="2" id="KW-1185">Reference proteome</keyword>
<dbReference type="EMBL" id="NPIC01000001">
    <property type="protein sequence ID" value="RDL40193.1"/>
    <property type="molecule type" value="Genomic_DNA"/>
</dbReference>
<dbReference type="Gene3D" id="3.80.10.10">
    <property type="entry name" value="Ribonuclease Inhibitor"/>
    <property type="match status" value="1"/>
</dbReference>
<gene>
    <name evidence="1" type="ORF">BP5553_00172</name>
</gene>
<evidence type="ECO:0000313" key="2">
    <source>
        <dbReference type="Proteomes" id="UP000254866"/>
    </source>
</evidence>
<evidence type="ECO:0008006" key="3">
    <source>
        <dbReference type="Google" id="ProtNLM"/>
    </source>
</evidence>
<proteinExistence type="predicted"/>
<dbReference type="Proteomes" id="UP000254866">
    <property type="component" value="Unassembled WGS sequence"/>
</dbReference>
<dbReference type="InterPro" id="IPR032675">
    <property type="entry name" value="LRR_dom_sf"/>
</dbReference>
<reference evidence="1 2" key="1">
    <citation type="journal article" date="2018" name="IMA Fungus">
        <title>IMA Genome-F 9: Draft genome sequence of Annulohypoxylon stygium, Aspergillus mulundensis, Berkeleyomyces basicola (syn. Thielaviopsis basicola), Ceratocystis smalleyi, two Cercospora beticola strains, Coleophoma cylindrospora, Fusarium fracticaudum, Phialophora cf. hyalina, and Morchella septimelata.</title>
        <authorList>
            <person name="Wingfield B.D."/>
            <person name="Bills G.F."/>
            <person name="Dong Y."/>
            <person name="Huang W."/>
            <person name="Nel W.J."/>
            <person name="Swalarsk-Parry B.S."/>
            <person name="Vaghefi N."/>
            <person name="Wilken P.M."/>
            <person name="An Z."/>
            <person name="de Beer Z.W."/>
            <person name="De Vos L."/>
            <person name="Chen L."/>
            <person name="Duong T.A."/>
            <person name="Gao Y."/>
            <person name="Hammerbacher A."/>
            <person name="Kikkert J.R."/>
            <person name="Li Y."/>
            <person name="Li H."/>
            <person name="Li K."/>
            <person name="Li Q."/>
            <person name="Liu X."/>
            <person name="Ma X."/>
            <person name="Naidoo K."/>
            <person name="Pethybridge S.J."/>
            <person name="Sun J."/>
            <person name="Steenkamp E.T."/>
            <person name="van der Nest M.A."/>
            <person name="van Wyk S."/>
            <person name="Wingfield M.J."/>
            <person name="Xiong C."/>
            <person name="Yue Q."/>
            <person name="Zhang X."/>
        </authorList>
    </citation>
    <scope>NUCLEOTIDE SEQUENCE [LARGE SCALE GENOMIC DNA]</scope>
    <source>
        <strain evidence="1 2">BP 5553</strain>
    </source>
</reference>
<dbReference type="OrthoDB" id="3466677at2759"/>